<keyword evidence="2" id="KW-0479">Metal-binding</keyword>
<dbReference type="Proteomes" id="UP000619265">
    <property type="component" value="Unassembled WGS sequence"/>
</dbReference>
<keyword evidence="3" id="KW-0249">Electron transport</keyword>
<dbReference type="OrthoDB" id="1921208at2759"/>
<dbReference type="FunFam" id="2.60.40.420:FF:000003">
    <property type="entry name" value="Blue copper"/>
    <property type="match status" value="1"/>
</dbReference>
<feature type="region of interest" description="Disordered" evidence="6">
    <location>
        <begin position="167"/>
        <end position="187"/>
    </location>
</feature>
<evidence type="ECO:0000256" key="4">
    <source>
        <dbReference type="ARBA" id="ARBA00023008"/>
    </source>
</evidence>
<dbReference type="Gene3D" id="2.60.40.420">
    <property type="entry name" value="Cupredoxins - blue copper proteins"/>
    <property type="match status" value="1"/>
</dbReference>
<name>A0A833U275_JUGRE</name>
<reference evidence="8" key="1">
    <citation type="submission" date="2015-10" db="EMBL/GenBank/DDBJ databases">
        <authorList>
            <person name="Martinez-Garcia P.J."/>
            <person name="Crepeau M.W."/>
            <person name="Puiu D."/>
            <person name="Gonzalez-Ibeas D."/>
            <person name="Whalen J."/>
            <person name="Stevens K."/>
            <person name="Paul R."/>
            <person name="Butterfield T."/>
            <person name="Britton M."/>
            <person name="Reagan R."/>
            <person name="Chakraborty S."/>
            <person name="Walawage S.L."/>
            <person name="Vasquez-Gross H.A."/>
            <person name="Cardeno C."/>
            <person name="Famula R."/>
            <person name="Pratt K."/>
            <person name="Kuruganti S."/>
            <person name="Aradhya M.K."/>
            <person name="Leslie C.A."/>
            <person name="Dandekar A.M."/>
            <person name="Salzberg S.L."/>
            <person name="Wegrzyn J.L."/>
            <person name="Langley C.H."/>
            <person name="Neale D.B."/>
        </authorList>
    </citation>
    <scope>NUCLEOTIDE SEQUENCE</scope>
    <source>
        <tissue evidence="8">Leaves</tissue>
    </source>
</reference>
<dbReference type="CDD" id="cd04216">
    <property type="entry name" value="Phytocyanin"/>
    <property type="match status" value="1"/>
</dbReference>
<dbReference type="PROSITE" id="PS00196">
    <property type="entry name" value="COPPER_BLUE"/>
    <property type="match status" value="1"/>
</dbReference>
<dbReference type="InterPro" id="IPR008972">
    <property type="entry name" value="Cupredoxin"/>
</dbReference>
<evidence type="ECO:0000256" key="6">
    <source>
        <dbReference type="SAM" id="MobiDB-lite"/>
    </source>
</evidence>
<dbReference type="EMBL" id="LIHL02000013">
    <property type="protein sequence ID" value="KAF5448998.1"/>
    <property type="molecule type" value="Genomic_DNA"/>
</dbReference>
<keyword evidence="1" id="KW-0813">Transport</keyword>
<accession>A0A833U275</accession>
<dbReference type="Gramene" id="Jr13_09220_p1">
    <property type="protein sequence ID" value="cds.Jr13_09220_p1"/>
    <property type="gene ID" value="Jr13_09220"/>
</dbReference>
<dbReference type="AlphaFoldDB" id="A0A833U275"/>
<dbReference type="PROSITE" id="PS51485">
    <property type="entry name" value="PHYTOCYANIN"/>
    <property type="match status" value="1"/>
</dbReference>
<evidence type="ECO:0000256" key="2">
    <source>
        <dbReference type="ARBA" id="ARBA00022723"/>
    </source>
</evidence>
<dbReference type="PANTHER" id="PTHR33021:SF179">
    <property type="entry name" value="OS09G0541100 PROTEIN"/>
    <property type="match status" value="1"/>
</dbReference>
<dbReference type="GO" id="GO:0009055">
    <property type="term" value="F:electron transfer activity"/>
    <property type="evidence" value="ECO:0007669"/>
    <property type="project" value="InterPro"/>
</dbReference>
<reference evidence="8" key="2">
    <citation type="submission" date="2020-03" db="EMBL/GenBank/DDBJ databases">
        <title>Walnut 2.0.</title>
        <authorList>
            <person name="Marrano A."/>
            <person name="Britton M."/>
            <person name="Zimin A.V."/>
            <person name="Zaini P.A."/>
            <person name="Workman R."/>
            <person name="Puiu D."/>
            <person name="Bianco L."/>
            <person name="Allen B.J."/>
            <person name="Troggio M."/>
            <person name="Leslie C.A."/>
            <person name="Timp W."/>
            <person name="Dendekar A."/>
            <person name="Salzberg S.L."/>
            <person name="Neale D.B."/>
        </authorList>
    </citation>
    <scope>NUCLEOTIDE SEQUENCE</scope>
    <source>
        <tissue evidence="8">Leaves</tissue>
    </source>
</reference>
<dbReference type="InterPro" id="IPR039391">
    <property type="entry name" value="Phytocyanin-like"/>
</dbReference>
<evidence type="ECO:0000256" key="5">
    <source>
        <dbReference type="ARBA" id="ARBA00023180"/>
    </source>
</evidence>
<evidence type="ECO:0000259" key="7">
    <source>
        <dbReference type="PROSITE" id="PS51485"/>
    </source>
</evidence>
<evidence type="ECO:0000256" key="1">
    <source>
        <dbReference type="ARBA" id="ARBA00022448"/>
    </source>
</evidence>
<feature type="domain" description="Phytocyanin" evidence="7">
    <location>
        <begin position="60"/>
        <end position="160"/>
    </location>
</feature>
<protein>
    <recommendedName>
        <fullName evidence="7">Phytocyanin domain-containing protein</fullName>
    </recommendedName>
</protein>
<dbReference type="InterPro" id="IPR028871">
    <property type="entry name" value="BlueCu_1_BS"/>
</dbReference>
<organism evidence="8 9">
    <name type="scientific">Juglans regia</name>
    <name type="common">English walnut</name>
    <dbReference type="NCBI Taxonomy" id="51240"/>
    <lineage>
        <taxon>Eukaryota</taxon>
        <taxon>Viridiplantae</taxon>
        <taxon>Streptophyta</taxon>
        <taxon>Embryophyta</taxon>
        <taxon>Tracheophyta</taxon>
        <taxon>Spermatophyta</taxon>
        <taxon>Magnoliopsida</taxon>
        <taxon>eudicotyledons</taxon>
        <taxon>Gunneridae</taxon>
        <taxon>Pentapetalae</taxon>
        <taxon>rosids</taxon>
        <taxon>fabids</taxon>
        <taxon>Fagales</taxon>
        <taxon>Juglandaceae</taxon>
        <taxon>Juglans</taxon>
    </lineage>
</organism>
<dbReference type="GO" id="GO:0046872">
    <property type="term" value="F:metal ion binding"/>
    <property type="evidence" value="ECO:0007669"/>
    <property type="project" value="UniProtKB-KW"/>
</dbReference>
<evidence type="ECO:0000313" key="8">
    <source>
        <dbReference type="EMBL" id="KAF5448998.1"/>
    </source>
</evidence>
<comment type="caution">
    <text evidence="8">The sequence shown here is derived from an EMBL/GenBank/DDBJ whole genome shotgun (WGS) entry which is preliminary data.</text>
</comment>
<gene>
    <name evidence="8" type="ORF">F2P56_029487</name>
</gene>
<dbReference type="Pfam" id="PF02298">
    <property type="entry name" value="Cu_bind_like"/>
    <property type="match status" value="1"/>
</dbReference>
<dbReference type="InterPro" id="IPR003245">
    <property type="entry name" value="Phytocyanin_dom"/>
</dbReference>
<dbReference type="SUPFAM" id="SSF49503">
    <property type="entry name" value="Cupredoxins"/>
    <property type="match status" value="1"/>
</dbReference>
<proteinExistence type="predicted"/>
<dbReference type="PANTHER" id="PTHR33021">
    <property type="entry name" value="BLUE COPPER PROTEIN"/>
    <property type="match status" value="1"/>
</dbReference>
<dbReference type="RefSeq" id="XP_018823738.2">
    <property type="nucleotide sequence ID" value="XM_018968193.2"/>
</dbReference>
<keyword evidence="5" id="KW-0325">Glycoprotein</keyword>
<keyword evidence="4" id="KW-0186">Copper</keyword>
<evidence type="ECO:0000313" key="9">
    <source>
        <dbReference type="Proteomes" id="UP000619265"/>
    </source>
</evidence>
<evidence type="ECO:0000256" key="3">
    <source>
        <dbReference type="ARBA" id="ARBA00022982"/>
    </source>
</evidence>
<dbReference type="KEGG" id="jre:108993314"/>
<sequence length="213" mass="23992">MSLLHSCFVDKPLKAIHFSSIPHYFHTFKTMEETRFFKLCSFLMVVLMINIQFLKSATSDAYTLGDEGKWNDEADFVSWSQKRKFKVGDVLRFKYVKGKHNAYEVTEATYRSCDASSGVLAKYESGDDQVKLTQAKKYWFICNIPGHCLGGMRFSIDVKEASASDSGANTTNSAISTPPRESSPPVSSCRSYDTVRWSMGIHLVAFGILLTFN</sequence>